<dbReference type="EMBL" id="AP011532">
    <property type="protein sequence ID" value="BAI62210.1"/>
    <property type="molecule type" value="Genomic_DNA"/>
</dbReference>
<evidence type="ECO:0000313" key="1">
    <source>
        <dbReference type="EMBL" id="BAI62210.1"/>
    </source>
</evidence>
<dbReference type="InParanoid" id="D1Z0I8"/>
<sequence length="220" mass="24448">MQAETYVSRLITYLSGQNDYVSVKEIVRDRLSGLHSEDEVEPALEAAAPFLDVKEDDKKGTMYRLSRSFDGYRSVFAAARSSDMDIYNFLYSNYSNSLVNGEFIKEALGRILKLPYFADMEARYPPGNRPGDAVVLMLSQSPGFDALAVMFRISPSVASYLLFPEMLSKYELTHLKVALDLAFAADMLKRVPPATSVVIKYEVAAQGMLNLETRGGTGIP</sequence>
<name>D1Z0I8_METPS</name>
<dbReference type="AlphaFoldDB" id="D1Z0I8"/>
<keyword evidence="2" id="KW-1185">Reference proteome</keyword>
<dbReference type="KEGG" id="mpd:MCP_2138"/>
<reference evidence="1 2" key="2">
    <citation type="journal article" date="2008" name="Int. J. Syst. Evol. Microbiol.">
        <title>Methanocella paludicola gen. nov., sp. nov., a methane-producing archaeon, the first isolate of the lineage 'Rice Cluster I', and proposal of the new archaeal order Methanocellales ord. nov.</title>
        <authorList>
            <person name="Sakai S."/>
            <person name="Imachi H."/>
            <person name="Hanada S."/>
            <person name="Ohashi A."/>
            <person name="Harada H."/>
            <person name="Kamagata Y."/>
        </authorList>
    </citation>
    <scope>NUCLEOTIDE SEQUENCE [LARGE SCALE GENOMIC DNA]</scope>
    <source>
        <strain evidence="2">DSM 17711 / JCM 13418 / NBRC 101707 / SANAE</strain>
    </source>
</reference>
<dbReference type="eggNOG" id="arCOG12538">
    <property type="taxonomic scope" value="Archaea"/>
</dbReference>
<reference evidence="1 2" key="1">
    <citation type="journal article" date="2007" name="Appl. Environ. Microbiol.">
        <title>Isolation of key methanogens for global methane emission from rice paddy fields: a novel isolate affiliated with the clone cluster rice cluster I.</title>
        <authorList>
            <person name="Sakai S."/>
            <person name="Imachi H."/>
            <person name="Sekiguchi Y."/>
            <person name="Ohashi A."/>
            <person name="Harada H."/>
            <person name="Kamagata Y."/>
        </authorList>
    </citation>
    <scope>NUCLEOTIDE SEQUENCE [LARGE SCALE GENOMIC DNA]</scope>
    <source>
        <strain evidence="2">DSM 17711 / JCM 13418 / NBRC 101707 / SANAE</strain>
    </source>
</reference>
<evidence type="ECO:0000313" key="2">
    <source>
        <dbReference type="Proteomes" id="UP000001882"/>
    </source>
</evidence>
<proteinExistence type="predicted"/>
<reference evidence="2" key="3">
    <citation type="journal article" date="2011" name="PLoS ONE">
        <title>Genome sequence of a mesophilic hydrogenotrophic methanogen Methanocella paludicola, the first cultivated representative of the order Methanocellales.</title>
        <authorList>
            <person name="Sakai S."/>
            <person name="Takaki Y."/>
            <person name="Shimamura S."/>
            <person name="Sekine M."/>
            <person name="Tajima T."/>
            <person name="Kosugi H."/>
            <person name="Ichikawa N."/>
            <person name="Tasumi E."/>
            <person name="Hiraki A.T."/>
            <person name="Shimizu A."/>
            <person name="Kato Y."/>
            <person name="Nishiko R."/>
            <person name="Mori K."/>
            <person name="Fujita N."/>
            <person name="Imachi H."/>
            <person name="Takai K."/>
        </authorList>
    </citation>
    <scope>NUCLEOTIDE SEQUENCE [LARGE SCALE GENOMIC DNA]</scope>
    <source>
        <strain evidence="2">DSM 17711 / JCM 13418 / NBRC 101707 / SANAE</strain>
    </source>
</reference>
<dbReference type="GeneID" id="8681986"/>
<gene>
    <name evidence="1" type="ordered locus">MCP_2138</name>
</gene>
<organism evidence="1 2">
    <name type="scientific">Methanocella paludicola (strain DSM 17711 / JCM 13418 / NBRC 101707 / SANAE)</name>
    <dbReference type="NCBI Taxonomy" id="304371"/>
    <lineage>
        <taxon>Archaea</taxon>
        <taxon>Methanobacteriati</taxon>
        <taxon>Methanobacteriota</taxon>
        <taxon>Stenosarchaea group</taxon>
        <taxon>Methanomicrobia</taxon>
        <taxon>Methanocellales</taxon>
        <taxon>Methanocellaceae</taxon>
        <taxon>Methanocella</taxon>
    </lineage>
</organism>
<dbReference type="OrthoDB" id="378996at2157"/>
<dbReference type="Proteomes" id="UP000001882">
    <property type="component" value="Chromosome"/>
</dbReference>
<dbReference type="STRING" id="304371.MCP_2138"/>
<protein>
    <submittedName>
        <fullName evidence="1">Uncharacterized protein</fullName>
    </submittedName>
</protein>
<accession>D1Z0I8</accession>
<dbReference type="RefSeq" id="WP_012900884.1">
    <property type="nucleotide sequence ID" value="NC_013665.1"/>
</dbReference>